<evidence type="ECO:0000256" key="4">
    <source>
        <dbReference type="ARBA" id="ARBA00022598"/>
    </source>
</evidence>
<dbReference type="SUPFAM" id="SSF52402">
    <property type="entry name" value="Adenine nucleotide alpha hydrolases-like"/>
    <property type="match status" value="1"/>
</dbReference>
<dbReference type="InterPro" id="IPR012795">
    <property type="entry name" value="tRNA_Ile_lys_synt_N"/>
</dbReference>
<keyword evidence="3" id="KW-0963">Cytoplasm</keyword>
<evidence type="ECO:0000259" key="9">
    <source>
        <dbReference type="SMART" id="SM00977"/>
    </source>
</evidence>
<dbReference type="PANTHER" id="PTHR43033:SF1">
    <property type="entry name" value="TRNA(ILE)-LYSIDINE SYNTHASE-RELATED"/>
    <property type="match status" value="1"/>
</dbReference>
<dbReference type="GO" id="GO:0005737">
    <property type="term" value="C:cytoplasm"/>
    <property type="evidence" value="ECO:0007669"/>
    <property type="project" value="UniProtKB-SubCell"/>
</dbReference>
<proteinExistence type="inferred from homology"/>
<name>A0A381SYW0_9ZZZZ</name>
<dbReference type="Pfam" id="PF01171">
    <property type="entry name" value="ATP_bind_3"/>
    <property type="match status" value="1"/>
</dbReference>
<dbReference type="AlphaFoldDB" id="A0A381SYW0"/>
<sequence length="482" mass="54781">MHPIEQKFQIAMSQMVSSENRILVAVSGGPDSVVLLHLLNKYKLEVSNLTLAIAHLNHLSRGVDSNKDSDFVVRLGRTLKIETFVESVDVALLGDKMKTSFQESARIVRHDFLRKVSDKWGGDLIALGHNSDDQAETFLINLLRGSGLRGLTGTRSRRGDFIRPLHNCSRSEIEDYISAQGLEFRLDKSNIENYYLRNKIRLDLIPFLERYNPNIKKSLVSTSRLLADDEDYLEKQVEKGMVQVDFNASDKNFISIDINLFDSQHPALQKRLIRQAILVTKGDLRSISARHVLDLIDMMKYEKSFKEMHLPGSLTAVCANGKLFICKSHHYAFVINKIFPDGFMSKDINVPGSTETGFRGLCFNIKLVAKKDVNLRSSSLSKAYLDYDKTGPNLKMRFFRPGDRFIPLGMRGTKKLKSFFIDEKIPRNQRNSIPLLTSKNDDIIWVYEKRIGECYKVTDKTTNILLIEGTVGQNLIEKSLGT</sequence>
<dbReference type="EC" id="6.3.4.19" evidence="2"/>
<dbReference type="GO" id="GO:0032267">
    <property type="term" value="F:tRNA(Ile)-lysidine synthase activity"/>
    <property type="evidence" value="ECO:0007669"/>
    <property type="project" value="UniProtKB-EC"/>
</dbReference>
<dbReference type="EMBL" id="UINC01003693">
    <property type="protein sequence ID" value="SVA08481.1"/>
    <property type="molecule type" value="Genomic_DNA"/>
</dbReference>
<reference evidence="10" key="1">
    <citation type="submission" date="2018-05" db="EMBL/GenBank/DDBJ databases">
        <authorList>
            <person name="Lanie J.A."/>
            <person name="Ng W.-L."/>
            <person name="Kazmierczak K.M."/>
            <person name="Andrzejewski T.M."/>
            <person name="Davidsen T.M."/>
            <person name="Wayne K.J."/>
            <person name="Tettelin H."/>
            <person name="Glass J.I."/>
            <person name="Rusch D."/>
            <person name="Podicherti R."/>
            <person name="Tsui H.-C.T."/>
            <person name="Winkler M.E."/>
        </authorList>
    </citation>
    <scope>NUCLEOTIDE SEQUENCE</scope>
</reference>
<dbReference type="InterPro" id="IPR014729">
    <property type="entry name" value="Rossmann-like_a/b/a_fold"/>
</dbReference>
<dbReference type="InterPro" id="IPR011063">
    <property type="entry name" value="TilS/TtcA_N"/>
</dbReference>
<dbReference type="Pfam" id="PF11734">
    <property type="entry name" value="TilS_C"/>
    <property type="match status" value="1"/>
</dbReference>
<dbReference type="InterPro" id="IPR012094">
    <property type="entry name" value="tRNA_Ile_lys_synt"/>
</dbReference>
<dbReference type="GO" id="GO:0005524">
    <property type="term" value="F:ATP binding"/>
    <property type="evidence" value="ECO:0007669"/>
    <property type="project" value="UniProtKB-KW"/>
</dbReference>
<keyword evidence="6" id="KW-0547">Nucleotide-binding</keyword>
<dbReference type="PANTHER" id="PTHR43033">
    <property type="entry name" value="TRNA(ILE)-LYSIDINE SYNTHASE-RELATED"/>
    <property type="match status" value="1"/>
</dbReference>
<keyword evidence="5" id="KW-0819">tRNA processing</keyword>
<comment type="catalytic activity">
    <reaction evidence="8">
        <text>cytidine(34) in tRNA(Ile2) + L-lysine + ATP = lysidine(34) in tRNA(Ile2) + AMP + diphosphate + H(+)</text>
        <dbReference type="Rhea" id="RHEA:43744"/>
        <dbReference type="Rhea" id="RHEA-COMP:10625"/>
        <dbReference type="Rhea" id="RHEA-COMP:10670"/>
        <dbReference type="ChEBI" id="CHEBI:15378"/>
        <dbReference type="ChEBI" id="CHEBI:30616"/>
        <dbReference type="ChEBI" id="CHEBI:32551"/>
        <dbReference type="ChEBI" id="CHEBI:33019"/>
        <dbReference type="ChEBI" id="CHEBI:82748"/>
        <dbReference type="ChEBI" id="CHEBI:83665"/>
        <dbReference type="ChEBI" id="CHEBI:456215"/>
        <dbReference type="EC" id="6.3.4.19"/>
    </reaction>
</comment>
<dbReference type="NCBIfam" id="TIGR02432">
    <property type="entry name" value="lysidine_TilS_N"/>
    <property type="match status" value="1"/>
</dbReference>
<protein>
    <recommendedName>
        <fullName evidence="2">tRNA(Ile)-lysidine synthetase</fullName>
        <ecNumber evidence="2">6.3.4.19</ecNumber>
    </recommendedName>
</protein>
<gene>
    <name evidence="10" type="ORF">METZ01_LOCUS61335</name>
</gene>
<evidence type="ECO:0000313" key="10">
    <source>
        <dbReference type="EMBL" id="SVA08481.1"/>
    </source>
</evidence>
<dbReference type="GO" id="GO:0008033">
    <property type="term" value="P:tRNA processing"/>
    <property type="evidence" value="ECO:0007669"/>
    <property type="project" value="UniProtKB-KW"/>
</dbReference>
<dbReference type="Gene3D" id="1.20.59.20">
    <property type="match status" value="1"/>
</dbReference>
<evidence type="ECO:0000256" key="5">
    <source>
        <dbReference type="ARBA" id="ARBA00022694"/>
    </source>
</evidence>
<dbReference type="SUPFAM" id="SSF56037">
    <property type="entry name" value="PheT/TilS domain"/>
    <property type="match status" value="1"/>
</dbReference>
<feature type="domain" description="Lysidine-tRNA(Ile) synthetase C-terminal" evidence="9">
    <location>
        <begin position="394"/>
        <end position="467"/>
    </location>
</feature>
<evidence type="ECO:0000256" key="8">
    <source>
        <dbReference type="ARBA" id="ARBA00048539"/>
    </source>
</evidence>
<accession>A0A381SYW0</accession>
<evidence type="ECO:0000256" key="7">
    <source>
        <dbReference type="ARBA" id="ARBA00022840"/>
    </source>
</evidence>
<evidence type="ECO:0000256" key="6">
    <source>
        <dbReference type="ARBA" id="ARBA00022741"/>
    </source>
</evidence>
<evidence type="ECO:0000256" key="3">
    <source>
        <dbReference type="ARBA" id="ARBA00022490"/>
    </source>
</evidence>
<dbReference type="NCBIfam" id="TIGR02433">
    <property type="entry name" value="lysidine_TilS_C"/>
    <property type="match status" value="1"/>
</dbReference>
<dbReference type="SUPFAM" id="SSF82829">
    <property type="entry name" value="MesJ substrate recognition domain-like"/>
    <property type="match status" value="1"/>
</dbReference>
<keyword evidence="7" id="KW-0067">ATP-binding</keyword>
<organism evidence="10">
    <name type="scientific">marine metagenome</name>
    <dbReference type="NCBI Taxonomy" id="408172"/>
    <lineage>
        <taxon>unclassified sequences</taxon>
        <taxon>metagenomes</taxon>
        <taxon>ecological metagenomes</taxon>
    </lineage>
</organism>
<comment type="subcellular location">
    <subcellularLocation>
        <location evidence="1">Cytoplasm</location>
    </subcellularLocation>
</comment>
<dbReference type="Gene3D" id="3.40.50.620">
    <property type="entry name" value="HUPs"/>
    <property type="match status" value="1"/>
</dbReference>
<dbReference type="CDD" id="cd01992">
    <property type="entry name" value="TilS_N"/>
    <property type="match status" value="1"/>
</dbReference>
<keyword evidence="4" id="KW-0436">Ligase</keyword>
<evidence type="ECO:0000256" key="1">
    <source>
        <dbReference type="ARBA" id="ARBA00004496"/>
    </source>
</evidence>
<dbReference type="HAMAP" id="MF_01161">
    <property type="entry name" value="tRNA_Ile_lys_synt"/>
    <property type="match status" value="1"/>
</dbReference>
<dbReference type="InterPro" id="IPR012796">
    <property type="entry name" value="Lysidine-tRNA-synth_C"/>
</dbReference>
<dbReference type="SMART" id="SM00977">
    <property type="entry name" value="TilS_C"/>
    <property type="match status" value="1"/>
</dbReference>
<evidence type="ECO:0000256" key="2">
    <source>
        <dbReference type="ARBA" id="ARBA00013267"/>
    </source>
</evidence>